<feature type="compositionally biased region" description="Basic and acidic residues" evidence="1">
    <location>
        <begin position="277"/>
        <end position="286"/>
    </location>
</feature>
<feature type="region of interest" description="Disordered" evidence="1">
    <location>
        <begin position="257"/>
        <end position="294"/>
    </location>
</feature>
<reference evidence="4" key="1">
    <citation type="submission" date="2022-07" db="EMBL/GenBank/DDBJ databases">
        <title>Phylogenomic reconstructions and comparative analyses of Kickxellomycotina fungi.</title>
        <authorList>
            <person name="Reynolds N.K."/>
            <person name="Stajich J.E."/>
            <person name="Barry K."/>
            <person name="Grigoriev I.V."/>
            <person name="Crous P."/>
            <person name="Smith M.E."/>
        </authorList>
    </citation>
    <scope>NUCLEOTIDE SEQUENCE</scope>
    <source>
        <strain evidence="4">NBRC 105413</strain>
    </source>
</reference>
<feature type="region of interest" description="Disordered" evidence="1">
    <location>
        <begin position="214"/>
        <end position="238"/>
    </location>
</feature>
<evidence type="ECO:0000256" key="3">
    <source>
        <dbReference type="SAM" id="SignalP"/>
    </source>
</evidence>
<feature type="chain" id="PRO_5040941270" evidence="3">
    <location>
        <begin position="20"/>
        <end position="414"/>
    </location>
</feature>
<feature type="compositionally biased region" description="Polar residues" evidence="1">
    <location>
        <begin position="362"/>
        <end position="373"/>
    </location>
</feature>
<evidence type="ECO:0000256" key="1">
    <source>
        <dbReference type="SAM" id="MobiDB-lite"/>
    </source>
</evidence>
<keyword evidence="3" id="KW-0732">Signal</keyword>
<feature type="region of interest" description="Disordered" evidence="1">
    <location>
        <begin position="362"/>
        <end position="381"/>
    </location>
</feature>
<feature type="compositionally biased region" description="Polar residues" evidence="1">
    <location>
        <begin position="263"/>
        <end position="276"/>
    </location>
</feature>
<keyword evidence="2" id="KW-0472">Membrane</keyword>
<name>A0A9W8CKE7_9FUNG</name>
<keyword evidence="2" id="KW-0812">Transmembrane</keyword>
<keyword evidence="5" id="KW-1185">Reference proteome</keyword>
<dbReference type="EMBL" id="JANBOH010000111">
    <property type="protein sequence ID" value="KAJ1645326.1"/>
    <property type="molecule type" value="Genomic_DNA"/>
</dbReference>
<evidence type="ECO:0000313" key="5">
    <source>
        <dbReference type="Proteomes" id="UP001145021"/>
    </source>
</evidence>
<evidence type="ECO:0000313" key="4">
    <source>
        <dbReference type="EMBL" id="KAJ1645326.1"/>
    </source>
</evidence>
<dbReference type="Proteomes" id="UP001145021">
    <property type="component" value="Unassembled WGS sequence"/>
</dbReference>
<sequence>MSFGALAMLFLSMCRPREGGNPYYRSMHHTAGMFTGFGIFGLGFALVTTSTIFAAIRRATGLTFRRQIPWPPFNVETSEKLLQWYDSRLDQINEKAEERISFIISKYADEIEDPNIRQVWETHIREDVMEKVERIRERRRCCADLVQQAKLKQASPNSEKTKRHYPLLAVYLFVGEKVLDKFIFWMRNNPHFCYESGESGGLMGAVSVEELLRDDGQSGTSRSRGPGNNNNINNNMTPSQQLLNDLRSLHDIKESVSCPGESSIANGGNGSTSTSDTRNKGIDRIGNEGNKNTIYSHNNSVRSSPMPYIATAATAATASVSSEAIPEPSAPLLSESEYLRISSRPYTTDAEYYMPDTLFSASASTSRNPQRSQVVVDPPPYTPMDGYVDICNDQHDSYDSEEFENKTAIAQTLN</sequence>
<keyword evidence="2" id="KW-1133">Transmembrane helix</keyword>
<dbReference type="AlphaFoldDB" id="A0A9W8CKE7"/>
<protein>
    <submittedName>
        <fullName evidence="4">Uncharacterized protein</fullName>
    </submittedName>
</protein>
<feature type="compositionally biased region" description="Polar residues" evidence="1">
    <location>
        <begin position="217"/>
        <end position="227"/>
    </location>
</feature>
<comment type="caution">
    <text evidence="4">The sequence shown here is derived from an EMBL/GenBank/DDBJ whole genome shotgun (WGS) entry which is preliminary data.</text>
</comment>
<organism evidence="4 5">
    <name type="scientific">Coemansia asiatica</name>
    <dbReference type="NCBI Taxonomy" id="1052880"/>
    <lineage>
        <taxon>Eukaryota</taxon>
        <taxon>Fungi</taxon>
        <taxon>Fungi incertae sedis</taxon>
        <taxon>Zoopagomycota</taxon>
        <taxon>Kickxellomycotina</taxon>
        <taxon>Kickxellomycetes</taxon>
        <taxon>Kickxellales</taxon>
        <taxon>Kickxellaceae</taxon>
        <taxon>Coemansia</taxon>
    </lineage>
</organism>
<gene>
    <name evidence="4" type="ORF">LPJ64_003065</name>
</gene>
<accession>A0A9W8CKE7</accession>
<proteinExistence type="predicted"/>
<feature type="transmembrane region" description="Helical" evidence="2">
    <location>
        <begin position="32"/>
        <end position="56"/>
    </location>
</feature>
<feature type="signal peptide" evidence="3">
    <location>
        <begin position="1"/>
        <end position="19"/>
    </location>
</feature>
<evidence type="ECO:0000256" key="2">
    <source>
        <dbReference type="SAM" id="Phobius"/>
    </source>
</evidence>